<keyword evidence="1" id="KW-1133">Transmembrane helix</keyword>
<accession>A0A9P0IAF5</accession>
<dbReference type="AlphaFoldDB" id="A0A9P0IAF5"/>
<reference evidence="2" key="1">
    <citation type="submission" date="2022-02" db="EMBL/GenBank/DDBJ databases">
        <authorList>
            <person name="King R."/>
        </authorList>
    </citation>
    <scope>NUCLEOTIDE SEQUENCE</scope>
</reference>
<evidence type="ECO:0000313" key="3">
    <source>
        <dbReference type="Proteomes" id="UP001153321"/>
    </source>
</evidence>
<keyword evidence="3" id="KW-1185">Reference proteome</keyword>
<name>A0A9P0IAF5_SPOLI</name>
<keyword evidence="1" id="KW-0472">Membrane</keyword>
<proteinExistence type="predicted"/>
<evidence type="ECO:0000256" key="1">
    <source>
        <dbReference type="SAM" id="Phobius"/>
    </source>
</evidence>
<sequence length="132" mass="15627">MSRNETERLVRFSFLVKRKIFSLHLLIIIIHSIILKQRNTKKLAKTYKTNGITLEFFEIPKIKEEAEEAMLKEHYHESVKPYTAFLEATRAKNFDSVEMRFPTIAEEYPKDNAFTQKRAKKLIAGGIQFYDR</sequence>
<evidence type="ECO:0000313" key="2">
    <source>
        <dbReference type="EMBL" id="CAH1643197.1"/>
    </source>
</evidence>
<organism evidence="2 3">
    <name type="scientific">Spodoptera littoralis</name>
    <name type="common">Egyptian cotton leafworm</name>
    <dbReference type="NCBI Taxonomy" id="7109"/>
    <lineage>
        <taxon>Eukaryota</taxon>
        <taxon>Metazoa</taxon>
        <taxon>Ecdysozoa</taxon>
        <taxon>Arthropoda</taxon>
        <taxon>Hexapoda</taxon>
        <taxon>Insecta</taxon>
        <taxon>Pterygota</taxon>
        <taxon>Neoptera</taxon>
        <taxon>Endopterygota</taxon>
        <taxon>Lepidoptera</taxon>
        <taxon>Glossata</taxon>
        <taxon>Ditrysia</taxon>
        <taxon>Noctuoidea</taxon>
        <taxon>Noctuidae</taxon>
        <taxon>Amphipyrinae</taxon>
        <taxon>Spodoptera</taxon>
    </lineage>
</organism>
<dbReference type="EMBL" id="LR824534">
    <property type="protein sequence ID" value="CAH1643197.1"/>
    <property type="molecule type" value="Genomic_DNA"/>
</dbReference>
<feature type="transmembrane region" description="Helical" evidence="1">
    <location>
        <begin position="20"/>
        <end position="35"/>
    </location>
</feature>
<keyword evidence="1" id="KW-0812">Transmembrane</keyword>
<protein>
    <submittedName>
        <fullName evidence="2">Uncharacterized protein</fullName>
    </submittedName>
</protein>
<dbReference type="Proteomes" id="UP001153321">
    <property type="component" value="Chromosome 3"/>
</dbReference>
<gene>
    <name evidence="2" type="ORF">SPLIT_LOCUS8552</name>
</gene>